<evidence type="ECO:0000259" key="6">
    <source>
        <dbReference type="SMART" id="SM00732"/>
    </source>
</evidence>
<evidence type="ECO:0000256" key="3">
    <source>
        <dbReference type="ARBA" id="ARBA00022722"/>
    </source>
</evidence>
<name>A0A074LG90_9BACT</name>
<accession>A0A074LG90</accession>
<dbReference type="CDD" id="cd16964">
    <property type="entry name" value="YqgF"/>
    <property type="match status" value="1"/>
</dbReference>
<dbReference type="SMART" id="SM00732">
    <property type="entry name" value="YqgFc"/>
    <property type="match status" value="1"/>
</dbReference>
<dbReference type="Pfam" id="PF03652">
    <property type="entry name" value="RuvX"/>
    <property type="match status" value="1"/>
</dbReference>
<dbReference type="PANTHER" id="PTHR33317">
    <property type="entry name" value="POLYNUCLEOTIDYL TRANSFERASE, RIBONUCLEASE H-LIKE SUPERFAMILY PROTEIN"/>
    <property type="match status" value="1"/>
</dbReference>
<comment type="similarity">
    <text evidence="5">Belongs to the YqgF HJR family.</text>
</comment>
<comment type="caution">
    <text evidence="7">The sequence shown here is derived from an EMBL/GenBank/DDBJ whole genome shotgun (WGS) entry which is preliminary data.</text>
</comment>
<dbReference type="EC" id="3.1.-.-" evidence="5"/>
<evidence type="ECO:0000313" key="8">
    <source>
        <dbReference type="Proteomes" id="UP000027821"/>
    </source>
</evidence>
<dbReference type="InterPro" id="IPR006641">
    <property type="entry name" value="YqgF/RNaseH-like_dom"/>
</dbReference>
<organism evidence="7 8">
    <name type="scientific">Anditalea andensis</name>
    <dbReference type="NCBI Taxonomy" id="1048983"/>
    <lineage>
        <taxon>Bacteria</taxon>
        <taxon>Pseudomonadati</taxon>
        <taxon>Bacteroidota</taxon>
        <taxon>Cytophagia</taxon>
        <taxon>Cytophagales</taxon>
        <taxon>Cytophagaceae</taxon>
        <taxon>Anditalea</taxon>
    </lineage>
</organism>
<dbReference type="PANTHER" id="PTHR33317:SF4">
    <property type="entry name" value="POLYNUCLEOTIDYL TRANSFERASE, RIBONUCLEASE H-LIKE SUPERFAMILY PROTEIN"/>
    <property type="match status" value="1"/>
</dbReference>
<dbReference type="NCBIfam" id="TIGR00250">
    <property type="entry name" value="RNAse_H_YqgF"/>
    <property type="match status" value="1"/>
</dbReference>
<keyword evidence="1 5" id="KW-0963">Cytoplasm</keyword>
<dbReference type="eggNOG" id="COG0816">
    <property type="taxonomic scope" value="Bacteria"/>
</dbReference>
<keyword evidence="2 5" id="KW-0690">Ribosome biogenesis</keyword>
<feature type="domain" description="YqgF/RNase H-like" evidence="6">
    <location>
        <begin position="2"/>
        <end position="100"/>
    </location>
</feature>
<dbReference type="SUPFAM" id="SSF53098">
    <property type="entry name" value="Ribonuclease H-like"/>
    <property type="match status" value="1"/>
</dbReference>
<evidence type="ECO:0000256" key="2">
    <source>
        <dbReference type="ARBA" id="ARBA00022517"/>
    </source>
</evidence>
<protein>
    <recommendedName>
        <fullName evidence="5">Putative pre-16S rRNA nuclease</fullName>
        <ecNumber evidence="5">3.1.-.-</ecNumber>
    </recommendedName>
</protein>
<dbReference type="EMBL" id="JMIH01000023">
    <property type="protein sequence ID" value="KEO72812.1"/>
    <property type="molecule type" value="Genomic_DNA"/>
</dbReference>
<proteinExistence type="inferred from homology"/>
<dbReference type="OrthoDB" id="9796140at2"/>
<reference evidence="7 8" key="1">
    <citation type="submission" date="2014-04" db="EMBL/GenBank/DDBJ databases">
        <title>Characterization and application of a salt tolerant electro-active bacterium.</title>
        <authorList>
            <person name="Yang L."/>
            <person name="Wei S."/>
            <person name="Tay Q.X.M."/>
        </authorList>
    </citation>
    <scope>NUCLEOTIDE SEQUENCE [LARGE SCALE GENOMIC DNA]</scope>
    <source>
        <strain evidence="7 8">LY1</strain>
    </source>
</reference>
<keyword evidence="3 5" id="KW-0540">Nuclease</keyword>
<dbReference type="GO" id="GO:0005829">
    <property type="term" value="C:cytosol"/>
    <property type="evidence" value="ECO:0007669"/>
    <property type="project" value="TreeGrafter"/>
</dbReference>
<evidence type="ECO:0000313" key="7">
    <source>
        <dbReference type="EMBL" id="KEO72812.1"/>
    </source>
</evidence>
<dbReference type="AlphaFoldDB" id="A0A074LG90"/>
<dbReference type="GO" id="GO:0000967">
    <property type="term" value="P:rRNA 5'-end processing"/>
    <property type="evidence" value="ECO:0007669"/>
    <property type="project" value="UniProtKB-UniRule"/>
</dbReference>
<evidence type="ECO:0000256" key="5">
    <source>
        <dbReference type="HAMAP-Rule" id="MF_00651"/>
    </source>
</evidence>
<gene>
    <name evidence="7" type="ORF">EL17_14365</name>
</gene>
<keyword evidence="4 5" id="KW-0378">Hydrolase</keyword>
<dbReference type="RefSeq" id="WP_035075757.1">
    <property type="nucleotide sequence ID" value="NZ_JMIH01000023.1"/>
</dbReference>
<dbReference type="HAMAP" id="MF_00651">
    <property type="entry name" value="Nuclease_YqgF"/>
    <property type="match status" value="1"/>
</dbReference>
<dbReference type="InterPro" id="IPR037027">
    <property type="entry name" value="YqgF/RNaseH-like_dom_sf"/>
</dbReference>
<dbReference type="InterPro" id="IPR005227">
    <property type="entry name" value="YqgF"/>
</dbReference>
<dbReference type="GO" id="GO:0016788">
    <property type="term" value="F:hydrolase activity, acting on ester bonds"/>
    <property type="evidence" value="ECO:0007669"/>
    <property type="project" value="UniProtKB-UniRule"/>
</dbReference>
<evidence type="ECO:0000256" key="1">
    <source>
        <dbReference type="ARBA" id="ARBA00022490"/>
    </source>
</evidence>
<keyword evidence="8" id="KW-1185">Reference proteome</keyword>
<comment type="function">
    <text evidence="5">Could be a nuclease involved in processing of the 5'-end of pre-16S rRNA.</text>
</comment>
<dbReference type="GO" id="GO:0004518">
    <property type="term" value="F:nuclease activity"/>
    <property type="evidence" value="ECO:0007669"/>
    <property type="project" value="UniProtKB-KW"/>
</dbReference>
<dbReference type="Gene3D" id="3.30.420.140">
    <property type="entry name" value="YqgF/RNase H-like domain"/>
    <property type="match status" value="1"/>
</dbReference>
<comment type="subcellular location">
    <subcellularLocation>
        <location evidence="5">Cytoplasm</location>
    </subcellularLocation>
</comment>
<evidence type="ECO:0000256" key="4">
    <source>
        <dbReference type="ARBA" id="ARBA00022801"/>
    </source>
</evidence>
<sequence length="137" mass="15269">MGRVIAIDLGTKRTGIAVTDTLKMLANPLETVETKNLITYLELYFAQEEVDTIIIGHPKALNGADTQMTQPVLNLKGRLANKYPDKKVLLVDERFTSKMAMQSMITMGSKKKDRKEKAGNLDKVSAAIILQTYLEQL</sequence>
<dbReference type="InterPro" id="IPR012337">
    <property type="entry name" value="RNaseH-like_sf"/>
</dbReference>
<dbReference type="Proteomes" id="UP000027821">
    <property type="component" value="Unassembled WGS sequence"/>
</dbReference>
<dbReference type="STRING" id="1048983.EL17_14365"/>